<protein>
    <submittedName>
        <fullName evidence="1">1420_t:CDS:1</fullName>
    </submittedName>
</protein>
<evidence type="ECO:0000313" key="1">
    <source>
        <dbReference type="EMBL" id="CAG8655683.1"/>
    </source>
</evidence>
<sequence length="211" mass="24373">MANKSFLFPPYVNKFSSPKITEANWKAALEIWILNLSLLLKLNDEKFSKEMIQNESLQKFIETFLGIRSKSCRLVSDQVDSSASLELDKKVLSVLLRSSEPNIYYTSNKKKNKLSLAEALYQDKILSIPFLLDVVATYGKSNFIHIKKYFDNMIKLVPKLLEDFDSYAETIINYFKTIQEKFQEMTDGQQLANNTIHIYVTYVLDIGITLD</sequence>
<dbReference type="Proteomes" id="UP000789706">
    <property type="component" value="Unassembled WGS sequence"/>
</dbReference>
<name>A0A9N9E131_9GLOM</name>
<dbReference type="InterPro" id="IPR052586">
    <property type="entry name" value="ASCC2"/>
</dbReference>
<organism evidence="1 2">
    <name type="scientific">Diversispora eburnea</name>
    <dbReference type="NCBI Taxonomy" id="1213867"/>
    <lineage>
        <taxon>Eukaryota</taxon>
        <taxon>Fungi</taxon>
        <taxon>Fungi incertae sedis</taxon>
        <taxon>Mucoromycota</taxon>
        <taxon>Glomeromycotina</taxon>
        <taxon>Glomeromycetes</taxon>
        <taxon>Diversisporales</taxon>
        <taxon>Diversisporaceae</taxon>
        <taxon>Diversispora</taxon>
    </lineage>
</organism>
<accession>A0A9N9E131</accession>
<comment type="caution">
    <text evidence="1">The sequence shown here is derived from an EMBL/GenBank/DDBJ whole genome shotgun (WGS) entry which is preliminary data.</text>
</comment>
<keyword evidence="2" id="KW-1185">Reference proteome</keyword>
<gene>
    <name evidence="1" type="ORF">DEBURN_LOCUS11589</name>
</gene>
<reference evidence="1" key="1">
    <citation type="submission" date="2021-06" db="EMBL/GenBank/DDBJ databases">
        <authorList>
            <person name="Kallberg Y."/>
            <person name="Tangrot J."/>
            <person name="Rosling A."/>
        </authorList>
    </citation>
    <scope>NUCLEOTIDE SEQUENCE</scope>
    <source>
        <strain evidence="1">AZ414A</strain>
    </source>
</reference>
<dbReference type="EMBL" id="CAJVPK010007310">
    <property type="protein sequence ID" value="CAG8655683.1"/>
    <property type="molecule type" value="Genomic_DNA"/>
</dbReference>
<dbReference type="PANTHER" id="PTHR21494">
    <property type="entry name" value="ACTIVATING SIGNAL COINTEGRATOR 1 COMPLEX SUBUNIT 2 ASC-1 COMPLEX SUBUNIT P100"/>
    <property type="match status" value="1"/>
</dbReference>
<dbReference type="OrthoDB" id="5577209at2759"/>
<proteinExistence type="predicted"/>
<dbReference type="AlphaFoldDB" id="A0A9N9E131"/>
<feature type="non-terminal residue" evidence="1">
    <location>
        <position position="211"/>
    </location>
</feature>
<dbReference type="PANTHER" id="PTHR21494:SF0">
    <property type="entry name" value="ACTIVATING SIGNAL COINTEGRATOR 1 COMPLEX SUBUNIT 2"/>
    <property type="match status" value="1"/>
</dbReference>
<evidence type="ECO:0000313" key="2">
    <source>
        <dbReference type="Proteomes" id="UP000789706"/>
    </source>
</evidence>
<dbReference type="GO" id="GO:0043130">
    <property type="term" value="F:ubiquitin binding"/>
    <property type="evidence" value="ECO:0007669"/>
    <property type="project" value="TreeGrafter"/>
</dbReference>